<sequence>MATMHSFLRRHHGDMDPSDTVVYGPPTENQIERWWRDLHERMEKYYEGHLCLLKDQGHYDSHDDKDRLIDYAFPQRIHSETCMKGTLN</sequence>
<reference evidence="2" key="1">
    <citation type="journal article" date="2023" name="G3 (Bethesda)">
        <title>Whole genome assembly and annotation of the endangered Caribbean coral Acropora cervicornis.</title>
        <authorList>
            <person name="Selwyn J.D."/>
            <person name="Vollmer S.V."/>
        </authorList>
    </citation>
    <scope>NUCLEOTIDE SEQUENCE</scope>
    <source>
        <strain evidence="2">K2</strain>
    </source>
</reference>
<evidence type="ECO:0000313" key="3">
    <source>
        <dbReference type="Proteomes" id="UP001249851"/>
    </source>
</evidence>
<proteinExistence type="predicted"/>
<dbReference type="Proteomes" id="UP001249851">
    <property type="component" value="Unassembled WGS sequence"/>
</dbReference>
<keyword evidence="3" id="KW-1185">Reference proteome</keyword>
<accession>A0AAD9QMH9</accession>
<feature type="region of interest" description="Disordered" evidence="1">
    <location>
        <begin position="1"/>
        <end position="24"/>
    </location>
</feature>
<comment type="caution">
    <text evidence="2">The sequence shown here is derived from an EMBL/GenBank/DDBJ whole genome shotgun (WGS) entry which is preliminary data.</text>
</comment>
<evidence type="ECO:0000256" key="1">
    <source>
        <dbReference type="SAM" id="MobiDB-lite"/>
    </source>
</evidence>
<protein>
    <submittedName>
        <fullName evidence="2">Uncharacterized protein</fullName>
    </submittedName>
</protein>
<reference evidence="2" key="2">
    <citation type="journal article" date="2023" name="Science">
        <title>Genomic signatures of disease resistance in endangered staghorn corals.</title>
        <authorList>
            <person name="Vollmer S.V."/>
            <person name="Selwyn J.D."/>
            <person name="Despard B.A."/>
            <person name="Roesel C.L."/>
        </authorList>
    </citation>
    <scope>NUCLEOTIDE SEQUENCE</scope>
    <source>
        <strain evidence="2">K2</strain>
    </source>
</reference>
<name>A0AAD9QMH9_ACRCE</name>
<dbReference type="AlphaFoldDB" id="A0AAD9QMH9"/>
<dbReference type="EMBL" id="JARQWQ010000023">
    <property type="protein sequence ID" value="KAK2564030.1"/>
    <property type="molecule type" value="Genomic_DNA"/>
</dbReference>
<gene>
    <name evidence="2" type="ORF">P5673_012245</name>
</gene>
<organism evidence="2 3">
    <name type="scientific">Acropora cervicornis</name>
    <name type="common">Staghorn coral</name>
    <dbReference type="NCBI Taxonomy" id="6130"/>
    <lineage>
        <taxon>Eukaryota</taxon>
        <taxon>Metazoa</taxon>
        <taxon>Cnidaria</taxon>
        <taxon>Anthozoa</taxon>
        <taxon>Hexacorallia</taxon>
        <taxon>Scleractinia</taxon>
        <taxon>Astrocoeniina</taxon>
        <taxon>Acroporidae</taxon>
        <taxon>Acropora</taxon>
    </lineage>
</organism>
<evidence type="ECO:0000313" key="2">
    <source>
        <dbReference type="EMBL" id="KAK2564030.1"/>
    </source>
</evidence>